<dbReference type="RefSeq" id="WP_190235518.1">
    <property type="nucleotide sequence ID" value="NZ_SSOA01000003.1"/>
</dbReference>
<dbReference type="FunFam" id="3.40.50.720:FF:000084">
    <property type="entry name" value="Short-chain dehydrogenase reductase"/>
    <property type="match status" value="1"/>
</dbReference>
<keyword evidence="5" id="KW-1185">Reference proteome</keyword>
<organism evidence="4 5">
    <name type="scientific">Allorhizobium terrae</name>
    <dbReference type="NCBI Taxonomy" id="1848972"/>
    <lineage>
        <taxon>Bacteria</taxon>
        <taxon>Pseudomonadati</taxon>
        <taxon>Pseudomonadota</taxon>
        <taxon>Alphaproteobacteria</taxon>
        <taxon>Hyphomicrobiales</taxon>
        <taxon>Rhizobiaceae</taxon>
        <taxon>Rhizobium/Agrobacterium group</taxon>
        <taxon>Allorhizobium</taxon>
    </lineage>
</organism>
<dbReference type="GO" id="GO:0016614">
    <property type="term" value="F:oxidoreductase activity, acting on CH-OH group of donors"/>
    <property type="evidence" value="ECO:0007669"/>
    <property type="project" value="UniProtKB-ARBA"/>
</dbReference>
<dbReference type="PROSITE" id="PS00061">
    <property type="entry name" value="ADH_SHORT"/>
    <property type="match status" value="1"/>
</dbReference>
<dbReference type="SUPFAM" id="SSF51735">
    <property type="entry name" value="NAD(P)-binding Rossmann-fold domains"/>
    <property type="match status" value="1"/>
</dbReference>
<evidence type="ECO:0000313" key="4">
    <source>
        <dbReference type="EMBL" id="THF50673.1"/>
    </source>
</evidence>
<reference evidence="4 5" key="1">
    <citation type="submission" date="2019-04" db="EMBL/GenBank/DDBJ databases">
        <title>Rhizobium terrae sp. nov., isolated from a paddy soil.</title>
        <authorList>
            <person name="Lin S.-Y."/>
            <person name="Hameed A."/>
            <person name="Huang H.-I."/>
            <person name="Young C.-C."/>
        </authorList>
    </citation>
    <scope>NUCLEOTIDE SEQUENCE [LARGE SCALE GENOMIC DNA]</scope>
    <source>
        <strain evidence="4 5">CC-HIH110</strain>
    </source>
</reference>
<evidence type="ECO:0000313" key="5">
    <source>
        <dbReference type="Proteomes" id="UP000310754"/>
    </source>
</evidence>
<dbReference type="EMBL" id="SSOA01000003">
    <property type="protein sequence ID" value="THF50673.1"/>
    <property type="molecule type" value="Genomic_DNA"/>
</dbReference>
<feature type="domain" description="Ketoreductase" evidence="3">
    <location>
        <begin position="9"/>
        <end position="187"/>
    </location>
</feature>
<dbReference type="InterPro" id="IPR036291">
    <property type="entry name" value="NAD(P)-bd_dom_sf"/>
</dbReference>
<comment type="caution">
    <text evidence="4">The sequence shown here is derived from an EMBL/GenBank/DDBJ whole genome shotgun (WGS) entry which is preliminary data.</text>
</comment>
<evidence type="ECO:0000256" key="1">
    <source>
        <dbReference type="ARBA" id="ARBA00006484"/>
    </source>
</evidence>
<dbReference type="PRINTS" id="PR00080">
    <property type="entry name" value="SDRFAMILY"/>
</dbReference>
<dbReference type="AlphaFoldDB" id="A0A4S3ZXN1"/>
<dbReference type="InterPro" id="IPR020904">
    <property type="entry name" value="Sc_DH/Rdtase_CS"/>
</dbReference>
<dbReference type="SMART" id="SM00822">
    <property type="entry name" value="PKS_KR"/>
    <property type="match status" value="1"/>
</dbReference>
<dbReference type="InterPro" id="IPR057326">
    <property type="entry name" value="KR_dom"/>
</dbReference>
<protein>
    <submittedName>
        <fullName evidence="4">SDR family oxidoreductase</fullName>
    </submittedName>
</protein>
<dbReference type="PANTHER" id="PTHR48107:SF7">
    <property type="entry name" value="RE15974P"/>
    <property type="match status" value="1"/>
</dbReference>
<evidence type="ECO:0000256" key="2">
    <source>
        <dbReference type="ARBA" id="ARBA00023002"/>
    </source>
</evidence>
<dbReference type="PANTHER" id="PTHR48107">
    <property type="entry name" value="NADPH-DEPENDENT ALDEHYDE REDUCTASE-LIKE PROTEIN, CHLOROPLASTIC-RELATED"/>
    <property type="match status" value="1"/>
</dbReference>
<name>A0A4S3ZXN1_9HYPH</name>
<comment type="similarity">
    <text evidence="1">Belongs to the short-chain dehydrogenases/reductases (SDR) family.</text>
</comment>
<dbReference type="Proteomes" id="UP000310754">
    <property type="component" value="Unassembled WGS sequence"/>
</dbReference>
<sequence>MAEQTPAQKLAIVTGAARGIGAAISARLAIAGGLFVIVSDLDGDEAEATARSIRASGGKALAMAADIAGRTTFPNLFDQAEALCGGVDVLVNNAGIMVRRPMVEIDDAMFDRQIAVNLTGTFAGMREAARRLRDGGRIINISSSVAAMRAENYSLYGATKAAIETMTAVLAKELRGRNITVNAVAPGATATDLFLDGKSEQAIAAFAKLAPLERIGTPEEIATVVAFLAGPEGGWINGQTLHANGGVI</sequence>
<dbReference type="Gene3D" id="3.40.50.720">
    <property type="entry name" value="NAD(P)-binding Rossmann-like Domain"/>
    <property type="match status" value="1"/>
</dbReference>
<keyword evidence="2" id="KW-0560">Oxidoreductase</keyword>
<accession>A0A4S3ZXN1</accession>
<dbReference type="InterPro" id="IPR002347">
    <property type="entry name" value="SDR_fam"/>
</dbReference>
<dbReference type="Pfam" id="PF13561">
    <property type="entry name" value="adh_short_C2"/>
    <property type="match status" value="1"/>
</dbReference>
<evidence type="ECO:0000259" key="3">
    <source>
        <dbReference type="SMART" id="SM00822"/>
    </source>
</evidence>
<dbReference type="PRINTS" id="PR00081">
    <property type="entry name" value="GDHRDH"/>
</dbReference>
<proteinExistence type="inferred from homology"/>
<gene>
    <name evidence="4" type="ORF">E6C51_07370</name>
</gene>